<dbReference type="OrthoDB" id="2963424at2759"/>
<dbReference type="EMBL" id="JACAZH010000021">
    <property type="protein sequence ID" value="KAF7344528.1"/>
    <property type="molecule type" value="Genomic_DNA"/>
</dbReference>
<accession>A0A8H6XNH1</accession>
<dbReference type="InterPro" id="IPR003578">
    <property type="entry name" value="Small_GTPase_Rho"/>
</dbReference>
<dbReference type="SMART" id="SM00174">
    <property type="entry name" value="RHO"/>
    <property type="match status" value="1"/>
</dbReference>
<dbReference type="PROSITE" id="PS51421">
    <property type="entry name" value="RAS"/>
    <property type="match status" value="1"/>
</dbReference>
<keyword evidence="6" id="KW-1185">Reference proteome</keyword>
<dbReference type="SMART" id="SM00175">
    <property type="entry name" value="RAB"/>
    <property type="match status" value="1"/>
</dbReference>
<dbReference type="AlphaFoldDB" id="A0A8H6XNH1"/>
<dbReference type="PROSITE" id="PS51420">
    <property type="entry name" value="RHO"/>
    <property type="match status" value="1"/>
</dbReference>
<dbReference type="GO" id="GO:0003924">
    <property type="term" value="F:GTPase activity"/>
    <property type="evidence" value="ECO:0007669"/>
    <property type="project" value="InterPro"/>
</dbReference>
<evidence type="ECO:0000256" key="1">
    <source>
        <dbReference type="ARBA" id="ARBA00010142"/>
    </source>
</evidence>
<dbReference type="NCBIfam" id="TIGR00231">
    <property type="entry name" value="small_GTP"/>
    <property type="match status" value="1"/>
</dbReference>
<dbReference type="GO" id="GO:0007264">
    <property type="term" value="P:small GTPase-mediated signal transduction"/>
    <property type="evidence" value="ECO:0007669"/>
    <property type="project" value="InterPro"/>
</dbReference>
<dbReference type="PRINTS" id="PR00449">
    <property type="entry name" value="RASTRNSFRMNG"/>
</dbReference>
<keyword evidence="4" id="KW-0342">GTP-binding</keyword>
<dbReference type="Proteomes" id="UP000623467">
    <property type="component" value="Unassembled WGS sequence"/>
</dbReference>
<dbReference type="PANTHER" id="PTHR24072">
    <property type="entry name" value="RHO FAMILY GTPASE"/>
    <property type="match status" value="1"/>
</dbReference>
<comment type="caution">
    <text evidence="5">The sequence shown here is derived from an EMBL/GenBank/DDBJ whole genome shotgun (WGS) entry which is preliminary data.</text>
</comment>
<proteinExistence type="inferred from homology"/>
<gene>
    <name evidence="5" type="ORF">MSAN_01934700</name>
</gene>
<evidence type="ECO:0000313" key="6">
    <source>
        <dbReference type="Proteomes" id="UP000623467"/>
    </source>
</evidence>
<keyword evidence="5" id="KW-0131">Cell cycle</keyword>
<dbReference type="Pfam" id="PF00071">
    <property type="entry name" value="Ras"/>
    <property type="match status" value="1"/>
</dbReference>
<evidence type="ECO:0000313" key="5">
    <source>
        <dbReference type="EMBL" id="KAF7344528.1"/>
    </source>
</evidence>
<dbReference type="InterPro" id="IPR005225">
    <property type="entry name" value="Small_GTP-bd"/>
</dbReference>
<dbReference type="Gene3D" id="3.40.50.300">
    <property type="entry name" value="P-loop containing nucleotide triphosphate hydrolases"/>
    <property type="match status" value="1"/>
</dbReference>
<dbReference type="SUPFAM" id="SSF52540">
    <property type="entry name" value="P-loop containing nucleoside triphosphate hydrolases"/>
    <property type="match status" value="1"/>
</dbReference>
<evidence type="ECO:0000256" key="4">
    <source>
        <dbReference type="ARBA" id="ARBA00023134"/>
    </source>
</evidence>
<dbReference type="PROSITE" id="PS51419">
    <property type="entry name" value="RAB"/>
    <property type="match status" value="1"/>
</dbReference>
<reference evidence="5" key="1">
    <citation type="submission" date="2020-05" db="EMBL/GenBank/DDBJ databases">
        <title>Mycena genomes resolve the evolution of fungal bioluminescence.</title>
        <authorList>
            <person name="Tsai I.J."/>
        </authorList>
    </citation>
    <scope>NUCLEOTIDE SEQUENCE</scope>
    <source>
        <strain evidence="5">160909Yilan</strain>
    </source>
</reference>
<protein>
    <submittedName>
        <fullName evidence="5">Cell division control protein 42</fullName>
    </submittedName>
</protein>
<dbReference type="InterPro" id="IPR027417">
    <property type="entry name" value="P-loop_NTPase"/>
</dbReference>
<dbReference type="FunFam" id="3.40.50.300:FF:001179">
    <property type="entry name" value="Rho family GTPase"/>
    <property type="match status" value="1"/>
</dbReference>
<evidence type="ECO:0000256" key="3">
    <source>
        <dbReference type="ARBA" id="ARBA00022741"/>
    </source>
</evidence>
<comment type="similarity">
    <text evidence="1">Belongs to the small GTPase superfamily. Rho family.</text>
</comment>
<dbReference type="InterPro" id="IPR001806">
    <property type="entry name" value="Small_GTPase"/>
</dbReference>
<sequence length="206" mass="22630">MDNTIKVVLIGDGATALCITYSTGNFPADYIPTVFDGWAGTITIGTEPWIFGLFDSAGQSEYDHLRPLAYPQTDVFVVCFSVGMLASFENVREKWFPETHHFCPGVPCIMVATQIDLRSDKKVVMQMARRGQAPVTTAQGERMAFELGAAKYLECSAKTLEGVKNVFIQARILCSTDISNCSSQAVAAAVPYALEQRRKSKRCIVL</sequence>
<keyword evidence="3" id="KW-0547">Nucleotide-binding</keyword>
<dbReference type="GO" id="GO:0005525">
    <property type="term" value="F:GTP binding"/>
    <property type="evidence" value="ECO:0007669"/>
    <property type="project" value="UniProtKB-KW"/>
</dbReference>
<dbReference type="GO" id="GO:0051301">
    <property type="term" value="P:cell division"/>
    <property type="evidence" value="ECO:0007669"/>
    <property type="project" value="UniProtKB-KW"/>
</dbReference>
<keyword evidence="2" id="KW-0488">Methylation</keyword>
<evidence type="ECO:0000256" key="2">
    <source>
        <dbReference type="ARBA" id="ARBA00022481"/>
    </source>
</evidence>
<organism evidence="5 6">
    <name type="scientific">Mycena sanguinolenta</name>
    <dbReference type="NCBI Taxonomy" id="230812"/>
    <lineage>
        <taxon>Eukaryota</taxon>
        <taxon>Fungi</taxon>
        <taxon>Dikarya</taxon>
        <taxon>Basidiomycota</taxon>
        <taxon>Agaricomycotina</taxon>
        <taxon>Agaricomycetes</taxon>
        <taxon>Agaricomycetidae</taxon>
        <taxon>Agaricales</taxon>
        <taxon>Marasmiineae</taxon>
        <taxon>Mycenaceae</taxon>
        <taxon>Mycena</taxon>
    </lineage>
</organism>
<dbReference type="SMART" id="SM00173">
    <property type="entry name" value="RAS"/>
    <property type="match status" value="1"/>
</dbReference>
<name>A0A8H6XNH1_9AGAR</name>
<keyword evidence="5" id="KW-0132">Cell division</keyword>